<dbReference type="InterPro" id="IPR051431">
    <property type="entry name" value="TFIID_subunit_9"/>
</dbReference>
<dbReference type="PANTHER" id="PTHR48068:SF4">
    <property type="entry name" value="TATA-BOX BINDING PROTEIN ASSOCIATED FACTOR 9"/>
    <property type="match status" value="1"/>
</dbReference>
<dbReference type="GO" id="GO:0003713">
    <property type="term" value="F:transcription coactivator activity"/>
    <property type="evidence" value="ECO:0007669"/>
    <property type="project" value="TreeGrafter"/>
</dbReference>
<keyword evidence="7" id="KW-1185">Reference proteome</keyword>
<keyword evidence="3" id="KW-0805">Transcription regulation</keyword>
<evidence type="ECO:0008006" key="8">
    <source>
        <dbReference type="Google" id="ProtNLM"/>
    </source>
</evidence>
<evidence type="ECO:0000313" key="7">
    <source>
        <dbReference type="Proteomes" id="UP000245383"/>
    </source>
</evidence>
<evidence type="ECO:0000256" key="2">
    <source>
        <dbReference type="ARBA" id="ARBA00007646"/>
    </source>
</evidence>
<dbReference type="CDD" id="cd07979">
    <property type="entry name" value="HFD_TAF9"/>
    <property type="match status" value="1"/>
</dbReference>
<dbReference type="GO" id="GO:0005669">
    <property type="term" value="C:transcription factor TFIID complex"/>
    <property type="evidence" value="ECO:0007669"/>
    <property type="project" value="TreeGrafter"/>
</dbReference>
<reference evidence="6 7" key="1">
    <citation type="journal article" date="2018" name="MBio">
        <title>Comparative Genomics Reveals the Core Gene Toolbox for the Fungus-Insect Symbiosis.</title>
        <authorList>
            <person name="Wang Y."/>
            <person name="Stata M."/>
            <person name="Wang W."/>
            <person name="Stajich J.E."/>
            <person name="White M.M."/>
            <person name="Moncalvo J.M."/>
        </authorList>
    </citation>
    <scope>NUCLEOTIDE SEQUENCE [LARGE SCALE GENOMIC DNA]</scope>
    <source>
        <strain evidence="6 7">SWE-8-4</strain>
    </source>
</reference>
<dbReference type="OrthoDB" id="341924at2759"/>
<name>A0A2T9Y9Y1_9FUNG</name>
<dbReference type="STRING" id="133385.A0A2T9Y9Y1"/>
<dbReference type="Pfam" id="PF02291">
    <property type="entry name" value="TFIID-31kDa"/>
    <property type="match status" value="1"/>
</dbReference>
<evidence type="ECO:0000256" key="3">
    <source>
        <dbReference type="ARBA" id="ARBA00023015"/>
    </source>
</evidence>
<sequence>MQNEEQTIESEIPRDIKLMSILLQSQGIEDCETNIANQLLEFSKKYTLEVLQDALVYSEHAEKKELDVDDIKLAIQGRVNYSFTNSPESEFYMDLATSVNKVPLPLIPEKYGVRIPPEKHTLTGINFQIVPEKRGRMAQPKGQ</sequence>
<evidence type="ECO:0000313" key="6">
    <source>
        <dbReference type="EMBL" id="PVU89151.1"/>
    </source>
</evidence>
<accession>A0A2T9Y9Y1</accession>
<dbReference type="SUPFAM" id="SSF47113">
    <property type="entry name" value="Histone-fold"/>
    <property type="match status" value="1"/>
</dbReference>
<dbReference type="GO" id="GO:0000124">
    <property type="term" value="C:SAGA complex"/>
    <property type="evidence" value="ECO:0007669"/>
    <property type="project" value="TreeGrafter"/>
</dbReference>
<keyword evidence="5" id="KW-0539">Nucleus</keyword>
<comment type="similarity">
    <text evidence="2">Belongs to the TAF9 family.</text>
</comment>
<comment type="subcellular location">
    <subcellularLocation>
        <location evidence="1">Nucleus</location>
    </subcellularLocation>
</comment>
<gene>
    <name evidence="6" type="ORF">BB561_005522</name>
</gene>
<keyword evidence="4" id="KW-0804">Transcription</keyword>
<dbReference type="AlphaFoldDB" id="A0A2T9Y9Y1"/>
<evidence type="ECO:0000256" key="5">
    <source>
        <dbReference type="ARBA" id="ARBA00023242"/>
    </source>
</evidence>
<dbReference type="EMBL" id="MBFR01000336">
    <property type="protein sequence ID" value="PVU89151.1"/>
    <property type="molecule type" value="Genomic_DNA"/>
</dbReference>
<dbReference type="GO" id="GO:0016251">
    <property type="term" value="F:RNA polymerase II general transcription initiation factor activity"/>
    <property type="evidence" value="ECO:0007669"/>
    <property type="project" value="TreeGrafter"/>
</dbReference>
<proteinExistence type="inferred from homology"/>
<dbReference type="GO" id="GO:0046982">
    <property type="term" value="F:protein heterodimerization activity"/>
    <property type="evidence" value="ECO:0007669"/>
    <property type="project" value="InterPro"/>
</dbReference>
<evidence type="ECO:0000256" key="1">
    <source>
        <dbReference type="ARBA" id="ARBA00004123"/>
    </source>
</evidence>
<dbReference type="Gene3D" id="1.10.20.10">
    <property type="entry name" value="Histone, subunit A"/>
    <property type="match status" value="1"/>
</dbReference>
<dbReference type="InterPro" id="IPR009072">
    <property type="entry name" value="Histone-fold"/>
</dbReference>
<dbReference type="GO" id="GO:0051123">
    <property type="term" value="P:RNA polymerase II preinitiation complex assembly"/>
    <property type="evidence" value="ECO:0007669"/>
    <property type="project" value="TreeGrafter"/>
</dbReference>
<comment type="caution">
    <text evidence="6">The sequence shown here is derived from an EMBL/GenBank/DDBJ whole genome shotgun (WGS) entry which is preliminary data.</text>
</comment>
<dbReference type="Proteomes" id="UP000245383">
    <property type="component" value="Unassembled WGS sequence"/>
</dbReference>
<protein>
    <recommendedName>
        <fullName evidence="8">Transcription initiation factor TFIID subunit 9</fullName>
    </recommendedName>
</protein>
<organism evidence="6 7">
    <name type="scientific">Smittium simulii</name>
    <dbReference type="NCBI Taxonomy" id="133385"/>
    <lineage>
        <taxon>Eukaryota</taxon>
        <taxon>Fungi</taxon>
        <taxon>Fungi incertae sedis</taxon>
        <taxon>Zoopagomycota</taxon>
        <taxon>Kickxellomycotina</taxon>
        <taxon>Harpellomycetes</taxon>
        <taxon>Harpellales</taxon>
        <taxon>Legeriomycetaceae</taxon>
        <taxon>Smittium</taxon>
    </lineage>
</organism>
<evidence type="ECO:0000256" key="4">
    <source>
        <dbReference type="ARBA" id="ARBA00023163"/>
    </source>
</evidence>
<dbReference type="PANTHER" id="PTHR48068">
    <property type="entry name" value="TAF9 RNA POLYMERASE II, TATA BOX-BINDING PROTEIN (TBP)-ASSOCIATED FACTOR"/>
    <property type="match status" value="1"/>
</dbReference>
<dbReference type="InterPro" id="IPR003162">
    <property type="entry name" value="TFIID-31"/>
</dbReference>